<evidence type="ECO:0000256" key="3">
    <source>
        <dbReference type="ARBA" id="ARBA00023239"/>
    </source>
</evidence>
<dbReference type="GO" id="GO:0006729">
    <property type="term" value="P:tetrahydrobiopterin biosynthetic process"/>
    <property type="evidence" value="ECO:0007669"/>
    <property type="project" value="InterPro"/>
</dbReference>
<dbReference type="InterPro" id="IPR001533">
    <property type="entry name" value="Pterin_deHydtase"/>
</dbReference>
<organism evidence="6 7">
    <name type="scientific">Candidatus Wildermuthbacteria bacterium RIFCSPHIGHO2_01_FULL_49_22b</name>
    <dbReference type="NCBI Taxonomy" id="1802448"/>
    <lineage>
        <taxon>Bacteria</taxon>
        <taxon>Candidatus Wildermuthiibacteriota</taxon>
    </lineage>
</organism>
<sequence>MAMNLTEKKCVPCKEGIPPLKKEKIEKYLKEVEGWEAKKGKLISRTFSFKSFKEAINFVNQVAGIAEQEQHHPDIHIRYKKVTLELTTHAIAGLSENDFIMASKIDAMHNWEENVQKVVVEKLFSFKLLVVVVIVLLIILLLKT</sequence>
<feature type="transmembrane region" description="Helical" evidence="5">
    <location>
        <begin position="123"/>
        <end position="142"/>
    </location>
</feature>
<keyword evidence="5" id="KW-1133">Transmembrane helix</keyword>
<dbReference type="SUPFAM" id="SSF55248">
    <property type="entry name" value="PCD-like"/>
    <property type="match status" value="1"/>
</dbReference>
<comment type="caution">
    <text evidence="6">The sequence shown here is derived from an EMBL/GenBank/DDBJ whole genome shotgun (WGS) entry which is preliminary data.</text>
</comment>
<keyword evidence="5" id="KW-0472">Membrane</keyword>
<keyword evidence="5" id="KW-0812">Transmembrane</keyword>
<gene>
    <name evidence="6" type="ORF">A2672_02725</name>
</gene>
<keyword evidence="3 4" id="KW-0456">Lyase</keyword>
<dbReference type="GO" id="GO:0008124">
    <property type="term" value="F:4-alpha-hydroxytetrahydrobiopterin dehydratase activity"/>
    <property type="evidence" value="ECO:0007669"/>
    <property type="project" value="UniProtKB-UniRule"/>
</dbReference>
<evidence type="ECO:0000256" key="1">
    <source>
        <dbReference type="ARBA" id="ARBA00001554"/>
    </source>
</evidence>
<dbReference type="PANTHER" id="PTHR12599:SF0">
    <property type="entry name" value="PTERIN-4-ALPHA-CARBINOLAMINE DEHYDRATASE"/>
    <property type="match status" value="1"/>
</dbReference>
<dbReference type="STRING" id="1802448.A2672_02725"/>
<dbReference type="PANTHER" id="PTHR12599">
    <property type="entry name" value="PTERIN-4-ALPHA-CARBINOLAMINE DEHYDRATASE"/>
    <property type="match status" value="1"/>
</dbReference>
<dbReference type="AlphaFoldDB" id="A0A1G2QZ36"/>
<dbReference type="HAMAP" id="MF_00434">
    <property type="entry name" value="Pterin_4_alpha"/>
    <property type="match status" value="1"/>
</dbReference>
<dbReference type="Gene3D" id="3.30.1360.20">
    <property type="entry name" value="Transcriptional coactivator/pterin dehydratase"/>
    <property type="match status" value="1"/>
</dbReference>
<dbReference type="NCBIfam" id="NF002017">
    <property type="entry name" value="PRK00823.1-2"/>
    <property type="match status" value="1"/>
</dbReference>
<proteinExistence type="inferred from homology"/>
<dbReference type="InterPro" id="IPR036428">
    <property type="entry name" value="PCD_sf"/>
</dbReference>
<accession>A0A1G2QZ36</accession>
<dbReference type="Pfam" id="PF01329">
    <property type="entry name" value="Pterin_4a"/>
    <property type="match status" value="1"/>
</dbReference>
<dbReference type="CDD" id="cd00488">
    <property type="entry name" value="PCD_DCoH"/>
    <property type="match status" value="1"/>
</dbReference>
<dbReference type="EMBL" id="MHTT01000010">
    <property type="protein sequence ID" value="OHA65856.1"/>
    <property type="molecule type" value="Genomic_DNA"/>
</dbReference>
<dbReference type="EC" id="4.2.1.96" evidence="4"/>
<evidence type="ECO:0000313" key="7">
    <source>
        <dbReference type="Proteomes" id="UP000178065"/>
    </source>
</evidence>
<evidence type="ECO:0000256" key="4">
    <source>
        <dbReference type="HAMAP-Rule" id="MF_00434"/>
    </source>
</evidence>
<comment type="similarity">
    <text evidence="2 4">Belongs to the pterin-4-alpha-carbinolamine dehydratase family.</text>
</comment>
<dbReference type="Proteomes" id="UP000178065">
    <property type="component" value="Unassembled WGS sequence"/>
</dbReference>
<evidence type="ECO:0000256" key="5">
    <source>
        <dbReference type="SAM" id="Phobius"/>
    </source>
</evidence>
<evidence type="ECO:0000313" key="6">
    <source>
        <dbReference type="EMBL" id="OHA65856.1"/>
    </source>
</evidence>
<name>A0A1G2QZ36_9BACT</name>
<comment type="catalytic activity">
    <reaction evidence="1 4">
        <text>(4aS,6R)-4a-hydroxy-L-erythro-5,6,7,8-tetrahydrobiopterin = (6R)-L-erythro-6,7-dihydrobiopterin + H2O</text>
        <dbReference type="Rhea" id="RHEA:11920"/>
        <dbReference type="ChEBI" id="CHEBI:15377"/>
        <dbReference type="ChEBI" id="CHEBI:15642"/>
        <dbReference type="ChEBI" id="CHEBI:43120"/>
        <dbReference type="EC" id="4.2.1.96"/>
    </reaction>
</comment>
<protein>
    <recommendedName>
        <fullName evidence="4">Putative pterin-4-alpha-carbinolamine dehydratase</fullName>
        <shortName evidence="4">PHS</shortName>
        <ecNumber evidence="4">4.2.1.96</ecNumber>
    </recommendedName>
    <alternativeName>
        <fullName evidence="4">4-alpha-hydroxy-tetrahydropterin dehydratase</fullName>
    </alternativeName>
    <alternativeName>
        <fullName evidence="4">Pterin carbinolamine dehydratase</fullName>
        <shortName evidence="4">PCD</shortName>
    </alternativeName>
</protein>
<evidence type="ECO:0000256" key="2">
    <source>
        <dbReference type="ARBA" id="ARBA00006472"/>
    </source>
</evidence>
<reference evidence="6 7" key="1">
    <citation type="journal article" date="2016" name="Nat. Commun.">
        <title>Thousands of microbial genomes shed light on interconnected biogeochemical processes in an aquifer system.</title>
        <authorList>
            <person name="Anantharaman K."/>
            <person name="Brown C.T."/>
            <person name="Hug L.A."/>
            <person name="Sharon I."/>
            <person name="Castelle C.J."/>
            <person name="Probst A.J."/>
            <person name="Thomas B.C."/>
            <person name="Singh A."/>
            <person name="Wilkins M.J."/>
            <person name="Karaoz U."/>
            <person name="Brodie E.L."/>
            <person name="Williams K.H."/>
            <person name="Hubbard S.S."/>
            <person name="Banfield J.F."/>
        </authorList>
    </citation>
    <scope>NUCLEOTIDE SEQUENCE [LARGE SCALE GENOMIC DNA]</scope>
</reference>